<dbReference type="Proteomes" id="UP001596550">
    <property type="component" value="Unassembled WGS sequence"/>
</dbReference>
<evidence type="ECO:0000313" key="2">
    <source>
        <dbReference type="EMBL" id="MFC7346421.1"/>
    </source>
</evidence>
<dbReference type="RefSeq" id="WP_378175772.1">
    <property type="nucleotide sequence ID" value="NZ_JBHTCR010000003.1"/>
</dbReference>
<accession>A0ABW2LY38</accession>
<reference evidence="3" key="1">
    <citation type="journal article" date="2019" name="Int. J. Syst. Evol. Microbiol.">
        <title>The Global Catalogue of Microorganisms (GCM) 10K type strain sequencing project: providing services to taxonomists for standard genome sequencing and annotation.</title>
        <authorList>
            <consortium name="The Broad Institute Genomics Platform"/>
            <consortium name="The Broad Institute Genome Sequencing Center for Infectious Disease"/>
            <person name="Wu L."/>
            <person name="Ma J."/>
        </authorList>
    </citation>
    <scope>NUCLEOTIDE SEQUENCE [LARGE SCALE GENOMIC DNA]</scope>
    <source>
        <strain evidence="3">CCUG 54781</strain>
    </source>
</reference>
<evidence type="ECO:0000313" key="3">
    <source>
        <dbReference type="Proteomes" id="UP001596550"/>
    </source>
</evidence>
<gene>
    <name evidence="2" type="ORF">ACFQO9_06845</name>
</gene>
<feature type="domain" description="Cysteine-rich CPCC" evidence="1">
    <location>
        <begin position="25"/>
        <end position="91"/>
    </location>
</feature>
<keyword evidence="3" id="KW-1185">Reference proteome</keyword>
<dbReference type="InterPro" id="IPR025983">
    <property type="entry name" value="Cys_rich_CPCC"/>
</dbReference>
<name>A0ABW2LY38_9FLAO</name>
<dbReference type="Pfam" id="PF14206">
    <property type="entry name" value="Cys_rich_CPCC"/>
    <property type="match status" value="1"/>
</dbReference>
<comment type="caution">
    <text evidence="2">The sequence shown here is derived from an EMBL/GenBank/DDBJ whole genome shotgun (WGS) entry which is preliminary data.</text>
</comment>
<sequence length="102" mass="11981">MKPLLFCSGFFVNFKFMDEANNFSIQCHCCGYLSLEEKGSAEICPACFWEDDEETNLDRVSNPNRMTLRKGRENFLKFGACEKQFVKYVEKNPQIKYIKKEL</sequence>
<protein>
    <submittedName>
        <fullName evidence="2">CPCC family cysteine-rich protein</fullName>
    </submittedName>
</protein>
<organism evidence="2 3">
    <name type="scientific">Chryseobacterium zhengzhouense</name>
    <dbReference type="NCBI Taxonomy" id="1636086"/>
    <lineage>
        <taxon>Bacteria</taxon>
        <taxon>Pseudomonadati</taxon>
        <taxon>Bacteroidota</taxon>
        <taxon>Flavobacteriia</taxon>
        <taxon>Flavobacteriales</taxon>
        <taxon>Weeksellaceae</taxon>
        <taxon>Chryseobacterium group</taxon>
        <taxon>Chryseobacterium</taxon>
    </lineage>
</organism>
<dbReference type="EMBL" id="JBHTCR010000003">
    <property type="protein sequence ID" value="MFC7346421.1"/>
    <property type="molecule type" value="Genomic_DNA"/>
</dbReference>
<proteinExistence type="predicted"/>
<evidence type="ECO:0000259" key="1">
    <source>
        <dbReference type="Pfam" id="PF14206"/>
    </source>
</evidence>